<protein>
    <submittedName>
        <fullName evidence="1">Uncharacterized protein</fullName>
    </submittedName>
</protein>
<gene>
    <name evidence="1" type="ORF">BP00DRAFT_147115</name>
</gene>
<name>A0A2V5IV60_9EURO</name>
<dbReference type="EMBL" id="KZ825491">
    <property type="protein sequence ID" value="PYI32580.1"/>
    <property type="molecule type" value="Genomic_DNA"/>
</dbReference>
<evidence type="ECO:0000313" key="1">
    <source>
        <dbReference type="EMBL" id="PYI32580.1"/>
    </source>
</evidence>
<accession>A0A2V5IV60</accession>
<dbReference type="AlphaFoldDB" id="A0A2V5IV60"/>
<evidence type="ECO:0000313" key="2">
    <source>
        <dbReference type="Proteomes" id="UP000248817"/>
    </source>
</evidence>
<dbReference type="Proteomes" id="UP000248817">
    <property type="component" value="Unassembled WGS sequence"/>
</dbReference>
<sequence length="302" mass="35568">MGDQGAARLSLKKSLSHLCHRLEQTQVVRRHLQSIFRAVEESKQTFLTADRLKELNIEVSSLELEAAGTAKFYQPCPENELVVIKWDEVELWRWDEGRAEEPARVDHNLFKVWHQIWAYKFLNDLKIDWEYCDNHPVTGRAEYPPRHPYQWIAHNESNSTSFKPHFAMQVMHDAEPEEQLSRGEILPITAYMGFRLKDYQYVQHYYMPILVFSIFRSQARILQAYHDGTYLHISKSGFYDFKEDNRTNYELFVRWLCCKPCGETRIPLHVQGEGLDERTVKELRSYLKKALNIGIAKKSADS</sequence>
<reference evidence="1 2" key="1">
    <citation type="submission" date="2018-02" db="EMBL/GenBank/DDBJ databases">
        <title>The genomes of Aspergillus section Nigri reveals drivers in fungal speciation.</title>
        <authorList>
            <consortium name="DOE Joint Genome Institute"/>
            <person name="Vesth T.C."/>
            <person name="Nybo J."/>
            <person name="Theobald S."/>
            <person name="Brandl J."/>
            <person name="Frisvad J.C."/>
            <person name="Nielsen K.F."/>
            <person name="Lyhne E.K."/>
            <person name="Kogle M.E."/>
            <person name="Kuo A."/>
            <person name="Riley R."/>
            <person name="Clum A."/>
            <person name="Nolan M."/>
            <person name="Lipzen A."/>
            <person name="Salamov A."/>
            <person name="Henrissat B."/>
            <person name="Wiebenga A."/>
            <person name="De vries R.P."/>
            <person name="Grigoriev I.V."/>
            <person name="Mortensen U.H."/>
            <person name="Andersen M.R."/>
            <person name="Baker S.E."/>
        </authorList>
    </citation>
    <scope>NUCLEOTIDE SEQUENCE [LARGE SCALE GENOMIC DNA]</scope>
    <source>
        <strain evidence="1 2">CBS 114.80</strain>
    </source>
</reference>
<keyword evidence="2" id="KW-1185">Reference proteome</keyword>
<proteinExistence type="predicted"/>
<organism evidence="1 2">
    <name type="scientific">Aspergillus indologenus CBS 114.80</name>
    <dbReference type="NCBI Taxonomy" id="1450541"/>
    <lineage>
        <taxon>Eukaryota</taxon>
        <taxon>Fungi</taxon>
        <taxon>Dikarya</taxon>
        <taxon>Ascomycota</taxon>
        <taxon>Pezizomycotina</taxon>
        <taxon>Eurotiomycetes</taxon>
        <taxon>Eurotiomycetidae</taxon>
        <taxon>Eurotiales</taxon>
        <taxon>Aspergillaceae</taxon>
        <taxon>Aspergillus</taxon>
        <taxon>Aspergillus subgen. Circumdati</taxon>
    </lineage>
</organism>